<organism evidence="1 2">
    <name type="scientific">Plenodomus tracheiphilus IPT5</name>
    <dbReference type="NCBI Taxonomy" id="1408161"/>
    <lineage>
        <taxon>Eukaryota</taxon>
        <taxon>Fungi</taxon>
        <taxon>Dikarya</taxon>
        <taxon>Ascomycota</taxon>
        <taxon>Pezizomycotina</taxon>
        <taxon>Dothideomycetes</taxon>
        <taxon>Pleosporomycetidae</taxon>
        <taxon>Pleosporales</taxon>
        <taxon>Pleosporineae</taxon>
        <taxon>Leptosphaeriaceae</taxon>
        <taxon>Plenodomus</taxon>
    </lineage>
</organism>
<accession>A0A6A7B9K3</accession>
<sequence length="154" mass="17588">MRCKSFQWYPHTGEENKEIRAHWCEHAIRVANTVGVKIEDAMLCMRRGKVCSLVLARTKMCAEMCSAVRAGALFPARGEYRLSIWFDERSKLDSPLEHRALCYRPNDGCAFFISHVTSGFVMRFGEANDDCRCETQGQPCNLWYTCGLVPVEVL</sequence>
<protein>
    <submittedName>
        <fullName evidence="1">Uncharacterized protein</fullName>
    </submittedName>
</protein>
<evidence type="ECO:0000313" key="1">
    <source>
        <dbReference type="EMBL" id="KAF2850878.1"/>
    </source>
</evidence>
<name>A0A6A7B9K3_9PLEO</name>
<dbReference type="AlphaFoldDB" id="A0A6A7B9K3"/>
<evidence type="ECO:0000313" key="2">
    <source>
        <dbReference type="Proteomes" id="UP000799423"/>
    </source>
</evidence>
<dbReference type="EMBL" id="MU006304">
    <property type="protein sequence ID" value="KAF2850878.1"/>
    <property type="molecule type" value="Genomic_DNA"/>
</dbReference>
<dbReference type="Proteomes" id="UP000799423">
    <property type="component" value="Unassembled WGS sequence"/>
</dbReference>
<keyword evidence="2" id="KW-1185">Reference proteome</keyword>
<reference evidence="1" key="1">
    <citation type="submission" date="2020-01" db="EMBL/GenBank/DDBJ databases">
        <authorList>
            <consortium name="DOE Joint Genome Institute"/>
            <person name="Haridas S."/>
            <person name="Albert R."/>
            <person name="Binder M."/>
            <person name="Bloem J."/>
            <person name="Labutti K."/>
            <person name="Salamov A."/>
            <person name="Andreopoulos B."/>
            <person name="Baker S.E."/>
            <person name="Barry K."/>
            <person name="Bills G."/>
            <person name="Bluhm B.H."/>
            <person name="Cannon C."/>
            <person name="Castanera R."/>
            <person name="Culley D.E."/>
            <person name="Daum C."/>
            <person name="Ezra D."/>
            <person name="Gonzalez J.B."/>
            <person name="Henrissat B."/>
            <person name="Kuo A."/>
            <person name="Liang C."/>
            <person name="Lipzen A."/>
            <person name="Lutzoni F."/>
            <person name="Magnuson J."/>
            <person name="Mondo S."/>
            <person name="Nolan M."/>
            <person name="Ohm R."/>
            <person name="Pangilinan J."/>
            <person name="Park H.-J."/>
            <person name="Ramirez L."/>
            <person name="Alfaro M."/>
            <person name="Sun H."/>
            <person name="Tritt A."/>
            <person name="Yoshinaga Y."/>
            <person name="Zwiers L.-H."/>
            <person name="Turgeon B.G."/>
            <person name="Goodwin S.B."/>
            <person name="Spatafora J.W."/>
            <person name="Crous P.W."/>
            <person name="Grigoriev I.V."/>
        </authorList>
    </citation>
    <scope>NUCLEOTIDE SEQUENCE</scope>
    <source>
        <strain evidence="1">IPT5</strain>
    </source>
</reference>
<gene>
    <name evidence="1" type="ORF">T440DRAFT_74050</name>
</gene>
<proteinExistence type="predicted"/>